<evidence type="ECO:0000313" key="2">
    <source>
        <dbReference type="Proteomes" id="UP000799778"/>
    </source>
</evidence>
<dbReference type="EMBL" id="ML978083">
    <property type="protein sequence ID" value="KAF2008493.1"/>
    <property type="molecule type" value="Genomic_DNA"/>
</dbReference>
<dbReference type="OrthoDB" id="10265322at2759"/>
<gene>
    <name evidence="1" type="ORF">BU24DRAFT_360200</name>
</gene>
<dbReference type="GeneID" id="54281489"/>
<keyword evidence="2" id="KW-1185">Reference proteome</keyword>
<evidence type="ECO:0000313" key="1">
    <source>
        <dbReference type="EMBL" id="KAF2008493.1"/>
    </source>
</evidence>
<name>A0A6A5X6B5_9PLEO</name>
<dbReference type="RefSeq" id="XP_033376832.1">
    <property type="nucleotide sequence ID" value="XM_033524092.1"/>
</dbReference>
<dbReference type="AlphaFoldDB" id="A0A6A5X6B5"/>
<proteinExistence type="predicted"/>
<dbReference type="Proteomes" id="UP000799778">
    <property type="component" value="Unassembled WGS sequence"/>
</dbReference>
<organism evidence="1 2">
    <name type="scientific">Aaosphaeria arxii CBS 175.79</name>
    <dbReference type="NCBI Taxonomy" id="1450172"/>
    <lineage>
        <taxon>Eukaryota</taxon>
        <taxon>Fungi</taxon>
        <taxon>Dikarya</taxon>
        <taxon>Ascomycota</taxon>
        <taxon>Pezizomycotina</taxon>
        <taxon>Dothideomycetes</taxon>
        <taxon>Pleosporomycetidae</taxon>
        <taxon>Pleosporales</taxon>
        <taxon>Pleosporales incertae sedis</taxon>
        <taxon>Aaosphaeria</taxon>
    </lineage>
</organism>
<sequence length="633" mass="67882">MVLAYTALNAYGAPTKGCGVNNAPSAPPPPAPERIDVREIALPPVVAGNGTCTPALNPRGTGCLPAKLQEIFQAGGFLPDGRHVIAKVTFAGAPAAPDPASIYNGEQIIIIKTVKGEKFSNGDNWKCITCGIPPANSAGRTPTNDYPQAFHDGKRILAGTNIIECAEDLASDACTPDKTHVYAIRQSNKADDSGPGAQIRELRIHPDNIHLGFSVPAVTSGKFDQYAYFGRLKFNPAPLSGPEPRAPRYDVLNTQLLFREDQMPVYVDPRDKSQLLINKSAITVGELRGFNGDGREITYVGYPAESSNIDVFAADLTTGAVRRLTQHPEYVDPIDISAHDDWMVVMDTRGTDRQMWLSGLRGIPPVTDLVSTSATSSTRNNGYRRFFQPWLIDRHGDRGDYFGQKLNAAGSGIPGSGAINDPEWNGMADPRWSPDGTEIVYWQAFTVSPACGGANPLPCYKSTAQGGRDARIMIAKLASRSPKVPKTAPIASDKVAWGTPYVPGSPNPSRKQPAPGNYTLKGGCRGSAKVTLTNNDATGSLQRVRVTYKDFSDDGVNVLNGWEDVSTTSPQPTVSQVDWYSDLVQKGPWNGSKKTGPDGFHLAIDVLVNIFNANGTLSTTVGGKKYTQPANGT</sequence>
<dbReference type="SUPFAM" id="SSF82171">
    <property type="entry name" value="DPP6 N-terminal domain-like"/>
    <property type="match status" value="1"/>
</dbReference>
<dbReference type="Gene3D" id="2.120.10.30">
    <property type="entry name" value="TolB, C-terminal domain"/>
    <property type="match status" value="1"/>
</dbReference>
<reference evidence="1" key="1">
    <citation type="journal article" date="2020" name="Stud. Mycol.">
        <title>101 Dothideomycetes genomes: a test case for predicting lifestyles and emergence of pathogens.</title>
        <authorList>
            <person name="Haridas S."/>
            <person name="Albert R."/>
            <person name="Binder M."/>
            <person name="Bloem J."/>
            <person name="Labutti K."/>
            <person name="Salamov A."/>
            <person name="Andreopoulos B."/>
            <person name="Baker S."/>
            <person name="Barry K."/>
            <person name="Bills G."/>
            <person name="Bluhm B."/>
            <person name="Cannon C."/>
            <person name="Castanera R."/>
            <person name="Culley D."/>
            <person name="Daum C."/>
            <person name="Ezra D."/>
            <person name="Gonzalez J."/>
            <person name="Henrissat B."/>
            <person name="Kuo A."/>
            <person name="Liang C."/>
            <person name="Lipzen A."/>
            <person name="Lutzoni F."/>
            <person name="Magnuson J."/>
            <person name="Mondo S."/>
            <person name="Nolan M."/>
            <person name="Ohm R."/>
            <person name="Pangilinan J."/>
            <person name="Park H.-J."/>
            <person name="Ramirez L."/>
            <person name="Alfaro M."/>
            <person name="Sun H."/>
            <person name="Tritt A."/>
            <person name="Yoshinaga Y."/>
            <person name="Zwiers L.-H."/>
            <person name="Turgeon B."/>
            <person name="Goodwin S."/>
            <person name="Spatafora J."/>
            <person name="Crous P."/>
            <person name="Grigoriev I."/>
        </authorList>
    </citation>
    <scope>NUCLEOTIDE SEQUENCE</scope>
    <source>
        <strain evidence="1">CBS 175.79</strain>
    </source>
</reference>
<evidence type="ECO:0008006" key="3">
    <source>
        <dbReference type="Google" id="ProtNLM"/>
    </source>
</evidence>
<accession>A0A6A5X6B5</accession>
<protein>
    <recommendedName>
        <fullName evidence="3">Saponin hydrolase</fullName>
    </recommendedName>
</protein>
<dbReference type="InterPro" id="IPR011042">
    <property type="entry name" value="6-blade_b-propeller_TolB-like"/>
</dbReference>